<dbReference type="Pfam" id="PF09972">
    <property type="entry name" value="DUF2207"/>
    <property type="match status" value="1"/>
</dbReference>
<dbReference type="GeneID" id="87106930"/>
<accession>I2F4F2</accession>
<dbReference type="AlphaFoldDB" id="I2F4F2"/>
<dbReference type="Pfam" id="PF20990">
    <property type="entry name" value="DUF2207_C"/>
    <property type="match status" value="1"/>
</dbReference>
<protein>
    <submittedName>
        <fullName evidence="5">Putative membrane protein</fullName>
    </submittedName>
</protein>
<keyword evidence="2" id="KW-0812">Transmembrane</keyword>
<dbReference type="Proteomes" id="UP000002881">
    <property type="component" value="Chromosome"/>
</dbReference>
<dbReference type="HOGENOM" id="CLU_026556_1_0_0"/>
<keyword evidence="2" id="KW-1133">Transmembrane helix</keyword>
<feature type="transmembrane region" description="Helical" evidence="2">
    <location>
        <begin position="7"/>
        <end position="30"/>
    </location>
</feature>
<dbReference type="eggNOG" id="COG4907">
    <property type="taxonomic scope" value="Bacteria"/>
</dbReference>
<keyword evidence="2" id="KW-0472">Membrane</keyword>
<sequence length="602" mass="67093" precursor="true">MKKIVTRVIIGLIIGLITWGIVVIIFSSGISDTFSSITSIEKADVLMEIDENGLLTVTETIDYVFKKPYRGIYRELPADRAGSQYSAIEVTAVGKEIKYIESFGSQDARSVRIWFVPYNTGAVSPVKGEERVSVTYKYTVRRAVEVGTDIAQIFRKIWGEDTASWVKKITATIVFPENLEILEFYTHPDAEVYREGNTYELEVTNVPPLTYVEFRAVIPKDQAMAMNMRNVALGGAFDKNYIDGVESGVRRKILFGKWIIPIAIGLLTPFVFILAHRKLGREIDVGYYAEYERDLPTQHAPDVINAAVKNLAGMVDNDGIGSTIMELYRREYIDFEKGKGDKVEGIVIKNRDVSKLRPTEAAFLEFLDKYDTGNVFDFSAVKKTVTKKQSEARIFTSDFSKYKSKVHDSVKGMHLIDLKGNAIAKGYSILMFVVCVILLAFYSGADLAPLRIFSLIFFGAIWVLCWIVMVLPKDVFGRWTREGRLFYLKWLGLKNYLEDYSLLNEKPPESIILWEEYLVYATALGIADTVRKNLNKIVPEDVWNEQSRHPYMYYPVTAYAVSSFTGVTRAAYSASSKGSGGGGGFSGGGSGGGGGGGGTGGF</sequence>
<organism evidence="5 6">
    <name type="scientific">Mesotoga prima MesG1.Ag.4.2</name>
    <dbReference type="NCBI Taxonomy" id="660470"/>
    <lineage>
        <taxon>Bacteria</taxon>
        <taxon>Thermotogati</taxon>
        <taxon>Thermotogota</taxon>
        <taxon>Thermotogae</taxon>
        <taxon>Kosmotogales</taxon>
        <taxon>Kosmotogaceae</taxon>
        <taxon>Mesotoga</taxon>
    </lineage>
</organism>
<dbReference type="KEGG" id="mpg:Theba_1100"/>
<evidence type="ECO:0000259" key="3">
    <source>
        <dbReference type="Pfam" id="PF09972"/>
    </source>
</evidence>
<keyword evidence="6" id="KW-1185">Reference proteome</keyword>
<dbReference type="InterPro" id="IPR048389">
    <property type="entry name" value="YciQ-like_C"/>
</dbReference>
<name>I2F4F2_9BACT</name>
<dbReference type="InterPro" id="IPR018702">
    <property type="entry name" value="DUF2207"/>
</dbReference>
<evidence type="ECO:0000313" key="5">
    <source>
        <dbReference type="EMBL" id="AFK06805.1"/>
    </source>
</evidence>
<evidence type="ECO:0000259" key="4">
    <source>
        <dbReference type="Pfam" id="PF20990"/>
    </source>
</evidence>
<feature type="transmembrane region" description="Helical" evidence="2">
    <location>
        <begin position="422"/>
        <end position="442"/>
    </location>
</feature>
<feature type="compositionally biased region" description="Gly residues" evidence="1">
    <location>
        <begin position="578"/>
        <end position="602"/>
    </location>
</feature>
<dbReference type="RefSeq" id="WP_014730802.1">
    <property type="nucleotide sequence ID" value="NC_017934.1"/>
</dbReference>
<dbReference type="EMBL" id="CP003532">
    <property type="protein sequence ID" value="AFK06805.1"/>
    <property type="molecule type" value="Genomic_DNA"/>
</dbReference>
<evidence type="ECO:0000313" key="6">
    <source>
        <dbReference type="Proteomes" id="UP000002881"/>
    </source>
</evidence>
<feature type="region of interest" description="Disordered" evidence="1">
    <location>
        <begin position="574"/>
        <end position="602"/>
    </location>
</feature>
<feature type="transmembrane region" description="Helical" evidence="2">
    <location>
        <begin position="258"/>
        <end position="275"/>
    </location>
</feature>
<feature type="transmembrane region" description="Helical" evidence="2">
    <location>
        <begin position="448"/>
        <end position="471"/>
    </location>
</feature>
<proteinExistence type="predicted"/>
<dbReference type="STRING" id="660470.Theba_1100"/>
<feature type="domain" description="DUF2207" evidence="3">
    <location>
        <begin position="39"/>
        <end position="217"/>
    </location>
</feature>
<evidence type="ECO:0000256" key="2">
    <source>
        <dbReference type="SAM" id="Phobius"/>
    </source>
</evidence>
<reference evidence="5 6" key="1">
    <citation type="journal article" date="2012" name="Genome Biol. Evol.">
        <title>Genome Sequence of the Mesophilic Thermotogales Bacterium Mesotoga prima MesG1.Ag.4.2 Reveals the Largest Thermotogales Genome To Date.</title>
        <authorList>
            <person name="Zhaxybayeva O."/>
            <person name="Swithers K.S."/>
            <person name="Foght J."/>
            <person name="Green A.G."/>
            <person name="Bruce D."/>
            <person name="Detter C."/>
            <person name="Han S."/>
            <person name="Teshima H."/>
            <person name="Han J."/>
            <person name="Woyke T."/>
            <person name="Pitluck S."/>
            <person name="Nolan M."/>
            <person name="Ivanova N."/>
            <person name="Pati A."/>
            <person name="Land M.L."/>
            <person name="Dlutek M."/>
            <person name="Doolittle W.F."/>
            <person name="Noll K.M."/>
            <person name="Nesbo C.L."/>
        </authorList>
    </citation>
    <scope>NUCLEOTIDE SEQUENCE [LARGE SCALE GENOMIC DNA]</scope>
    <source>
        <strain evidence="6">mesG1.Ag.4.2</strain>
    </source>
</reference>
<gene>
    <name evidence="5" type="ORF">Theba_1100</name>
</gene>
<evidence type="ECO:0000256" key="1">
    <source>
        <dbReference type="SAM" id="MobiDB-lite"/>
    </source>
</evidence>
<feature type="domain" description="Predicted membrane protein YciQ-like C-terminal" evidence="4">
    <location>
        <begin position="289"/>
        <end position="534"/>
    </location>
</feature>